<keyword evidence="2" id="KW-1185">Reference proteome</keyword>
<evidence type="ECO:0000313" key="1">
    <source>
        <dbReference type="EMBL" id="KAH8010678.1"/>
    </source>
</evidence>
<dbReference type="EMBL" id="CM037624">
    <property type="protein sequence ID" value="KAH8010678.1"/>
    <property type="molecule type" value="Genomic_DNA"/>
</dbReference>
<gene>
    <name evidence="1" type="primary">ULK4_2</name>
    <name evidence="1" type="ORF">K3G42_011046</name>
</gene>
<protein>
    <submittedName>
        <fullName evidence="1">Serine/threonine-protein kinase ulk4</fullName>
    </submittedName>
</protein>
<evidence type="ECO:0000313" key="2">
    <source>
        <dbReference type="Proteomes" id="UP000827872"/>
    </source>
</evidence>
<organism evidence="1 2">
    <name type="scientific">Sphaerodactylus townsendi</name>
    <dbReference type="NCBI Taxonomy" id="933632"/>
    <lineage>
        <taxon>Eukaryota</taxon>
        <taxon>Metazoa</taxon>
        <taxon>Chordata</taxon>
        <taxon>Craniata</taxon>
        <taxon>Vertebrata</taxon>
        <taxon>Euteleostomi</taxon>
        <taxon>Lepidosauria</taxon>
        <taxon>Squamata</taxon>
        <taxon>Bifurcata</taxon>
        <taxon>Gekkota</taxon>
        <taxon>Sphaerodactylidae</taxon>
        <taxon>Sphaerodactylus</taxon>
    </lineage>
</organism>
<reference evidence="1" key="1">
    <citation type="submission" date="2021-08" db="EMBL/GenBank/DDBJ databases">
        <title>The first chromosome-level gecko genome reveals the dynamic sex chromosomes of Neotropical dwarf geckos (Sphaerodactylidae: Sphaerodactylus).</title>
        <authorList>
            <person name="Pinto B.J."/>
            <person name="Keating S.E."/>
            <person name="Gamble T."/>
        </authorList>
    </citation>
    <scope>NUCLEOTIDE SEQUENCE</scope>
    <source>
        <strain evidence="1">TG3544</strain>
    </source>
</reference>
<accession>A0ACB8FUA5</accession>
<sequence>MGVLHHLRSETREEEELFIEEKGETPEEVEEAPNPDTKPKFTGDKEFPLHGFSKRKVFPFLLFFENRLRGEWKKPMANRQFSNLVKKLYASPLCADEFLQDFVITVVRLLESPSASIRAKAFLVLLQIIINNREMLLLSCQARLVMYIERDSRKGTPGKEQQSSNEYLSKCLDLLIYHIVQELPQILDDILAALANVSGRKHPSTVQAKQLKGCLPMMPVVLHLVTSQVFRPQLVTDEFLCNYGNLLYFVRSIDSGETNLRGAIGQTASEELIKTALSTLEAVIQHPALLMLYCSTVMDYILPPLVSLVSSQNVEWRLFSLRLLSETTSLLVSHEVMAEEKENLNSNNKLLSLIRDSLLPQQDLTVSDIHVKIYIYSRIVRFEQILTTPDPVPAYALKLLVALTEYSPAVTSADHLSANFCWI</sequence>
<keyword evidence="1" id="KW-0808">Transferase</keyword>
<keyword evidence="1" id="KW-0418">Kinase</keyword>
<comment type="caution">
    <text evidence="1">The sequence shown here is derived from an EMBL/GenBank/DDBJ whole genome shotgun (WGS) entry which is preliminary data.</text>
</comment>
<dbReference type="Proteomes" id="UP000827872">
    <property type="component" value="Linkage Group LG11"/>
</dbReference>
<proteinExistence type="predicted"/>
<name>A0ACB8FUA5_9SAUR</name>